<dbReference type="InterPro" id="IPR050342">
    <property type="entry name" value="HMGB"/>
</dbReference>
<dbReference type="PANTHER" id="PTHR48112:SF24">
    <property type="entry name" value="HIGH MOBILITY GROUP PROTEIN 1"/>
    <property type="match status" value="1"/>
</dbReference>
<name>A0A0H5C1T4_CYBJN</name>
<dbReference type="GO" id="GO:0003677">
    <property type="term" value="F:DNA binding"/>
    <property type="evidence" value="ECO:0007669"/>
    <property type="project" value="UniProtKB-UniRule"/>
</dbReference>
<feature type="DNA-binding region" description="HMG box" evidence="2">
    <location>
        <begin position="136"/>
        <end position="209"/>
    </location>
</feature>
<dbReference type="PANTHER" id="PTHR48112">
    <property type="entry name" value="HIGH MOBILITY GROUP PROTEIN DSP1"/>
    <property type="match status" value="1"/>
</dbReference>
<dbReference type="AlphaFoldDB" id="A0A0H5C1T4"/>
<reference evidence="6" key="1">
    <citation type="journal article" date="2015" name="J. Biotechnol.">
        <title>The structure of the Cyberlindnera jadinii genome and its relation to Candida utilis analyzed by the occurrence of single nucleotide polymorphisms.</title>
        <authorList>
            <person name="Rupp O."/>
            <person name="Brinkrolf K."/>
            <person name="Buerth C."/>
            <person name="Kunigo M."/>
            <person name="Schneider J."/>
            <person name="Jaenicke S."/>
            <person name="Goesmann A."/>
            <person name="Puehler A."/>
            <person name="Jaeger K.-E."/>
            <person name="Ernst J.F."/>
        </authorList>
    </citation>
    <scope>NUCLEOTIDE SEQUENCE [LARGE SCALE GENOMIC DNA]</scope>
    <source>
        <strain evidence="6">ATCC 18201 / CBS 1600 / BCRC 20928 / JCM 3617 / NBRC 0987 / NRRL Y-1542</strain>
    </source>
</reference>
<evidence type="ECO:0000256" key="3">
    <source>
        <dbReference type="SAM" id="MobiDB-lite"/>
    </source>
</evidence>
<feature type="region of interest" description="Disordered" evidence="3">
    <location>
        <begin position="214"/>
        <end position="268"/>
    </location>
</feature>
<organism evidence="5 6">
    <name type="scientific">Cyberlindnera jadinii (strain ATCC 18201 / CBS 1600 / BCRC 20928 / JCM 3617 / NBRC 0987 / NRRL Y-1542)</name>
    <name type="common">Torula yeast</name>
    <name type="synonym">Candida utilis</name>
    <dbReference type="NCBI Taxonomy" id="983966"/>
    <lineage>
        <taxon>Eukaryota</taxon>
        <taxon>Fungi</taxon>
        <taxon>Dikarya</taxon>
        <taxon>Ascomycota</taxon>
        <taxon>Saccharomycotina</taxon>
        <taxon>Saccharomycetes</taxon>
        <taxon>Phaffomycetales</taxon>
        <taxon>Phaffomycetaceae</taxon>
        <taxon>Cyberlindnera</taxon>
    </lineage>
</organism>
<proteinExistence type="predicted"/>
<accession>A0A0H5C1T4</accession>
<dbReference type="Proteomes" id="UP000038830">
    <property type="component" value="Unassembled WGS sequence"/>
</dbReference>
<dbReference type="PROSITE" id="PS50118">
    <property type="entry name" value="HMG_BOX_2"/>
    <property type="match status" value="1"/>
</dbReference>
<gene>
    <name evidence="5" type="primary">HMO1</name>
    <name evidence="5" type="ORF">BN1211_1892</name>
</gene>
<dbReference type="SUPFAM" id="SSF47095">
    <property type="entry name" value="HMG-box"/>
    <property type="match status" value="1"/>
</dbReference>
<evidence type="ECO:0000313" key="5">
    <source>
        <dbReference type="EMBL" id="CEP21718.1"/>
    </source>
</evidence>
<feature type="region of interest" description="Disordered" evidence="3">
    <location>
        <begin position="1"/>
        <end position="24"/>
    </location>
</feature>
<evidence type="ECO:0000256" key="1">
    <source>
        <dbReference type="ARBA" id="ARBA00023125"/>
    </source>
</evidence>
<evidence type="ECO:0000256" key="2">
    <source>
        <dbReference type="PROSITE-ProRule" id="PRU00267"/>
    </source>
</evidence>
<dbReference type="EMBL" id="CDQK01000002">
    <property type="protein sequence ID" value="CEP21718.1"/>
    <property type="molecule type" value="Genomic_DNA"/>
</dbReference>
<dbReference type="InterPro" id="IPR036910">
    <property type="entry name" value="HMG_box_dom_sf"/>
</dbReference>
<protein>
    <submittedName>
        <fullName evidence="5">HMO1 protein</fullName>
    </submittedName>
</protein>
<dbReference type="SMART" id="SM00398">
    <property type="entry name" value="HMG"/>
    <property type="match status" value="1"/>
</dbReference>
<evidence type="ECO:0000259" key="4">
    <source>
        <dbReference type="PROSITE" id="PS50118"/>
    </source>
</evidence>
<evidence type="ECO:0000313" key="6">
    <source>
        <dbReference type="Proteomes" id="UP000038830"/>
    </source>
</evidence>
<keyword evidence="2" id="KW-0539">Nucleus</keyword>
<dbReference type="Pfam" id="PF00505">
    <property type="entry name" value="HMG_box"/>
    <property type="match status" value="1"/>
</dbReference>
<feature type="compositionally biased region" description="Basic and acidic residues" evidence="3">
    <location>
        <begin position="257"/>
        <end position="268"/>
    </location>
</feature>
<dbReference type="GO" id="GO:0005634">
    <property type="term" value="C:nucleus"/>
    <property type="evidence" value="ECO:0007669"/>
    <property type="project" value="UniProtKB-UniRule"/>
</dbReference>
<feature type="domain" description="HMG box" evidence="4">
    <location>
        <begin position="136"/>
        <end position="209"/>
    </location>
</feature>
<dbReference type="InterPro" id="IPR009071">
    <property type="entry name" value="HMG_box_dom"/>
</dbReference>
<keyword evidence="1 2" id="KW-0238">DNA-binding</keyword>
<dbReference type="Gene3D" id="1.10.30.10">
    <property type="entry name" value="High mobility group box domain"/>
    <property type="match status" value="1"/>
</dbReference>
<sequence>MSNQLKVAKDSVSRSITEPEVEPGSTLSSLYELSKAAAEASSAAVDFYNASLTNNDDATHVFGELADSLKLLTHAANGVQLSAKAIVTDASLASVVADPALLAAVAGEPLTTHTAGEVTAIEKPARKKAEKDPYAPKKPLTVFFAYSAYIREAIREERASKGLPPLSSTEITQVISQKWNDMSEQEKDKWKEAYGLELANYQQLKEKYLEDKKNGLPVNTTIPTHAPVPVPAFLEKTKKRSGEDKKEKKKSKKSKKKNPEDISSSHEF</sequence>
<feature type="compositionally biased region" description="Basic residues" evidence="3">
    <location>
        <begin position="247"/>
        <end position="256"/>
    </location>
</feature>